<dbReference type="EMBL" id="OZ034834">
    <property type="protein sequence ID" value="CAL1676526.1"/>
    <property type="molecule type" value="Genomic_DNA"/>
</dbReference>
<keyword evidence="3" id="KW-1185">Reference proteome</keyword>
<keyword evidence="1" id="KW-0472">Membrane</keyword>
<keyword evidence="1" id="KW-1133">Transmembrane helix</keyword>
<evidence type="ECO:0000313" key="3">
    <source>
        <dbReference type="Proteomes" id="UP001497644"/>
    </source>
</evidence>
<dbReference type="Proteomes" id="UP001497644">
    <property type="component" value="Chromosome 11"/>
</dbReference>
<evidence type="ECO:0000256" key="1">
    <source>
        <dbReference type="SAM" id="Phobius"/>
    </source>
</evidence>
<organism evidence="2 3">
    <name type="scientific">Lasius platythorax</name>
    <dbReference type="NCBI Taxonomy" id="488582"/>
    <lineage>
        <taxon>Eukaryota</taxon>
        <taxon>Metazoa</taxon>
        <taxon>Ecdysozoa</taxon>
        <taxon>Arthropoda</taxon>
        <taxon>Hexapoda</taxon>
        <taxon>Insecta</taxon>
        <taxon>Pterygota</taxon>
        <taxon>Neoptera</taxon>
        <taxon>Endopterygota</taxon>
        <taxon>Hymenoptera</taxon>
        <taxon>Apocrita</taxon>
        <taxon>Aculeata</taxon>
        <taxon>Formicoidea</taxon>
        <taxon>Formicidae</taxon>
        <taxon>Formicinae</taxon>
        <taxon>Lasius</taxon>
        <taxon>Lasius</taxon>
    </lineage>
</organism>
<name>A0AAV2NBJ1_9HYME</name>
<gene>
    <name evidence="2" type="ORF">LPLAT_LOCUS2697</name>
</gene>
<dbReference type="SUPFAM" id="SSF51197">
    <property type="entry name" value="Clavaminate synthase-like"/>
    <property type="match status" value="1"/>
</dbReference>
<dbReference type="InterPro" id="IPR050910">
    <property type="entry name" value="JMJD6_ArgDemeth/LysHydrox"/>
</dbReference>
<dbReference type="PANTHER" id="PTHR12480">
    <property type="entry name" value="ARGININE DEMETHYLASE AND LYSYL-HYDROXYLASE JMJD"/>
    <property type="match status" value="1"/>
</dbReference>
<protein>
    <submittedName>
        <fullName evidence="2">Uncharacterized protein</fullName>
    </submittedName>
</protein>
<keyword evidence="1" id="KW-0812">Transmembrane</keyword>
<proteinExistence type="predicted"/>
<accession>A0AAV2NBJ1</accession>
<feature type="transmembrane region" description="Helical" evidence="1">
    <location>
        <begin position="57"/>
        <end position="74"/>
    </location>
</feature>
<sequence>MAVAENNVEFIRKAFCKLTENYIQHGATMNDLKSITLTIDAKSTNKNRNLAVYSKRILMMLFVLLLYGIFNRYLNTNIIKNFRETRCLLPNNYLVWEFTRSISNCDYCRDVEAPLILPNLTKEEFRSYSYSSRPVIIKNAARDWPARDRYNLEFFRNLYERVEGAYESVEEECQFLRFKSDFANLREVFAMSEARALYREGEDPWYVGWKNCHLRILDAMKRFYSVPHFLPDDAEIPNSNYIFIGYEDGAVMHLDYISRLMWQAQLIGSKTWSVAPTPECDSECTSFKFTVDAADIVLLDTRIWYHSTRVENGNLSLTITSEYG</sequence>
<reference evidence="2" key="1">
    <citation type="submission" date="2024-04" db="EMBL/GenBank/DDBJ databases">
        <authorList>
            <consortium name="Molecular Ecology Group"/>
        </authorList>
    </citation>
    <scope>NUCLEOTIDE SEQUENCE</scope>
</reference>
<dbReference type="GO" id="GO:0016706">
    <property type="term" value="F:2-oxoglutarate-dependent dioxygenase activity"/>
    <property type="evidence" value="ECO:0007669"/>
    <property type="project" value="TreeGrafter"/>
</dbReference>
<dbReference type="PANTHER" id="PTHR12480:SF13">
    <property type="entry name" value="LD14533P"/>
    <property type="match status" value="1"/>
</dbReference>
<dbReference type="AlphaFoldDB" id="A0AAV2NBJ1"/>
<evidence type="ECO:0000313" key="2">
    <source>
        <dbReference type="EMBL" id="CAL1676526.1"/>
    </source>
</evidence>
<dbReference type="Gene3D" id="2.60.120.650">
    <property type="entry name" value="Cupin"/>
    <property type="match status" value="1"/>
</dbReference>